<name>A0A5K1UKM4_ENTHI</name>
<dbReference type="VEuPathDB" id="AmoebaDB:KM1_054180"/>
<protein>
    <submittedName>
        <fullName evidence="1">Uncharacterized protein</fullName>
    </submittedName>
</protein>
<proteinExistence type="predicted"/>
<dbReference type="VEuPathDB" id="AmoebaDB:EHI8A_029630"/>
<dbReference type="Proteomes" id="UP000078387">
    <property type="component" value="Unassembled WGS sequence"/>
</dbReference>
<dbReference type="VEuPathDB" id="AmoebaDB:EHI5A_046520"/>
<evidence type="ECO:0000313" key="2">
    <source>
        <dbReference type="Proteomes" id="UP000078387"/>
    </source>
</evidence>
<dbReference type="VEuPathDB" id="AmoebaDB:EHI7A_032690"/>
<organism evidence="1 2">
    <name type="scientific">Entamoeba histolytica</name>
    <dbReference type="NCBI Taxonomy" id="5759"/>
    <lineage>
        <taxon>Eukaryota</taxon>
        <taxon>Amoebozoa</taxon>
        <taxon>Evosea</taxon>
        <taxon>Archamoebae</taxon>
        <taxon>Mastigamoebida</taxon>
        <taxon>Entamoebidae</taxon>
        <taxon>Entamoeba</taxon>
    </lineage>
</organism>
<reference evidence="1 2" key="1">
    <citation type="submission" date="2016-05" db="EMBL/GenBank/DDBJ databases">
        <title>First whole genome sequencing of Entamoeba histolytica HM1:IMSS-clone-6.</title>
        <authorList>
            <person name="Mukherjee Avik.K."/>
            <person name="Izumyama S."/>
            <person name="Nakada-Tsukui K."/>
            <person name="Nozaki T."/>
        </authorList>
    </citation>
    <scope>NUCLEOTIDE SEQUENCE [LARGE SCALE GENOMIC DNA]</scope>
    <source>
        <strain evidence="1 2">HM1:IMSS clone 6</strain>
    </source>
</reference>
<dbReference type="EMBL" id="BDEQ01000001">
    <property type="protein sequence ID" value="GAT98504.1"/>
    <property type="molecule type" value="Genomic_DNA"/>
</dbReference>
<sequence length="455" mass="53112">MVKKLLSKLFSYTFTYNDEFTIEGGEQSLTEQYRFIHENENFFLQVRNISIKETVNDIIINELQSFGFMGPNDSLSVIGEWKDIIIPFKLKVFFYSKQTQEAKMGILFFEYNKVFFELMSTTFISFDELTEILKGIDLSNVKQSHKLILNGVVTQTIYKEDFKVRVPNHFKRNGVFYTGTIQIYDDDIINTINLSFGKDIVSSEKIFKKRIEQMWGSIQTTSITLNCNSISWIILSFISPNNIYGVKNHYLAYHQYNNAFYSVWFGLLHENANITPLFTLILSNYSHEQLILKDKFPLYLHFNPEYSISLSPSFLPINSADEYGLISDILPSMFIDKQAICRFFINVTPLTGIPKETGLDIINMERLNLKNQKTTQMISQKTEKYGKYDCWCDICKTKIQNDEVKCMIKYVYFKNPDVYVRFSFSAPEQTFNECYINHHIPQLMGSLDLSLLKSN</sequence>
<accession>A0A5K1UKM4</accession>
<dbReference type="OMA" id="CNSISWT"/>
<comment type="caution">
    <text evidence="1">The sequence shown here is derived from an EMBL/GenBank/DDBJ whole genome shotgun (WGS) entry which is preliminary data.</text>
</comment>
<dbReference type="VEuPathDB" id="AmoebaDB:EHI_036870"/>
<dbReference type="AlphaFoldDB" id="A0A5K1UKM4"/>
<gene>
    <name evidence="1" type="ORF">CL6EHI_036870</name>
</gene>
<evidence type="ECO:0000313" key="1">
    <source>
        <dbReference type="EMBL" id="GAT98504.1"/>
    </source>
</evidence>